<organism evidence="1 2">
    <name type="scientific">Labrys neptuniae</name>
    <dbReference type="NCBI Taxonomy" id="376174"/>
    <lineage>
        <taxon>Bacteria</taxon>
        <taxon>Pseudomonadati</taxon>
        <taxon>Pseudomonadota</taxon>
        <taxon>Alphaproteobacteria</taxon>
        <taxon>Hyphomicrobiales</taxon>
        <taxon>Xanthobacteraceae</taxon>
        <taxon>Labrys</taxon>
    </lineage>
</organism>
<reference evidence="1 2" key="1">
    <citation type="submission" date="2024-07" db="EMBL/GenBank/DDBJ databases">
        <title>Description of Labrys sedimenti sp. nov., isolated from a diclofenac-degrading enrichment culture.</title>
        <authorList>
            <person name="Tancsics A."/>
            <person name="Csepanyi A."/>
        </authorList>
    </citation>
    <scope>NUCLEOTIDE SEQUENCE [LARGE SCALE GENOMIC DNA]</scope>
    <source>
        <strain evidence="1 2">LMG 23578</strain>
    </source>
</reference>
<gene>
    <name evidence="1" type="ORF">ABXS05_14485</name>
</gene>
<accession>A0ABV3PM74</accession>
<dbReference type="Proteomes" id="UP001555786">
    <property type="component" value="Unassembled WGS sequence"/>
</dbReference>
<evidence type="ECO:0000313" key="2">
    <source>
        <dbReference type="Proteomes" id="UP001555786"/>
    </source>
</evidence>
<dbReference type="RefSeq" id="WP_367624385.1">
    <property type="nucleotide sequence ID" value="NZ_JBFNQD010000004.1"/>
</dbReference>
<name>A0ABV3PM74_9HYPH</name>
<sequence length="211" mass="23957">MCNLLKVRWTITPQIPPRPLLICAGCGVIRPFQCSGKARLNANGRRLDAWLIYKCPVCDKSWNRPLFERRSVRDIPPAMLAALQTNDPIWIRCQAFDLAALRSHAFHIEECDKIDILRQVLDRPDVWSILHVELVMDLPAGIRLDRLLARELGLPRSRLQSLQRRERLRLGSGRSDALRKRVSDGTSIVLDLAGEPNRQMIGDAASGRSRP</sequence>
<keyword evidence="2" id="KW-1185">Reference proteome</keyword>
<dbReference type="EMBL" id="JBFNQD010000004">
    <property type="protein sequence ID" value="MEW9306755.1"/>
    <property type="molecule type" value="Genomic_DNA"/>
</dbReference>
<dbReference type="Pfam" id="PF06353">
    <property type="entry name" value="DUF1062"/>
    <property type="match status" value="1"/>
</dbReference>
<evidence type="ECO:0000313" key="1">
    <source>
        <dbReference type="EMBL" id="MEW9306755.1"/>
    </source>
</evidence>
<comment type="caution">
    <text evidence="1">The sequence shown here is derived from an EMBL/GenBank/DDBJ whole genome shotgun (WGS) entry which is preliminary data.</text>
</comment>
<proteinExistence type="predicted"/>
<dbReference type="InterPro" id="IPR009412">
    <property type="entry name" value="DUF1062"/>
</dbReference>
<protein>
    <submittedName>
        <fullName evidence="1">DUF1062 domain-containing protein</fullName>
    </submittedName>
</protein>